<proteinExistence type="predicted"/>
<name>A0A2V1DBP4_9PLEO</name>
<feature type="domain" description="Serine hydrolase" evidence="2">
    <location>
        <begin position="2"/>
        <end position="196"/>
    </location>
</feature>
<dbReference type="InterPro" id="IPR050593">
    <property type="entry name" value="LovG"/>
</dbReference>
<evidence type="ECO:0000259" key="2">
    <source>
        <dbReference type="Pfam" id="PF03959"/>
    </source>
</evidence>
<dbReference type="PANTHER" id="PTHR48070:SF6">
    <property type="entry name" value="ESTERASE OVCA2"/>
    <property type="match status" value="1"/>
</dbReference>
<keyword evidence="4" id="KW-1185">Reference proteome</keyword>
<organism evidence="3 4">
    <name type="scientific">Periconia macrospinosa</name>
    <dbReference type="NCBI Taxonomy" id="97972"/>
    <lineage>
        <taxon>Eukaryota</taxon>
        <taxon>Fungi</taxon>
        <taxon>Dikarya</taxon>
        <taxon>Ascomycota</taxon>
        <taxon>Pezizomycotina</taxon>
        <taxon>Dothideomycetes</taxon>
        <taxon>Pleosporomycetidae</taxon>
        <taxon>Pleosporales</taxon>
        <taxon>Massarineae</taxon>
        <taxon>Periconiaceae</taxon>
        <taxon>Periconia</taxon>
    </lineage>
</organism>
<dbReference type="OrthoDB" id="2094269at2759"/>
<dbReference type="PANTHER" id="PTHR48070">
    <property type="entry name" value="ESTERASE OVCA2"/>
    <property type="match status" value="1"/>
</dbReference>
<dbReference type="AlphaFoldDB" id="A0A2V1DBP4"/>
<sequence length="228" mass="25179">MKFLCLHGLGTNNRIFQMQTAALRYELGGQHTYEFVQGVVPWELPSELENLSDPSETHYAYYDLALPESYVTAVDHLKAYIAAEGPFDGVIAYSQGAGVASMLLVREKYMNPSEPPPFKVAILFSPISVYDPVAYIEKQEVRVLNDVGDGPPAIDIPTVIIYGETDRMKDECQGFKAICDPKAVWEFVHEGGHEVPGMGIKNAIPETVKFARRGITTASFRVANSSVC</sequence>
<dbReference type="EMBL" id="KZ805493">
    <property type="protein sequence ID" value="PVH95530.1"/>
    <property type="molecule type" value="Genomic_DNA"/>
</dbReference>
<reference evidence="3 4" key="1">
    <citation type="journal article" date="2018" name="Sci. Rep.">
        <title>Comparative genomics provides insights into the lifestyle and reveals functional heterogeneity of dark septate endophytic fungi.</title>
        <authorList>
            <person name="Knapp D.G."/>
            <person name="Nemeth J.B."/>
            <person name="Barry K."/>
            <person name="Hainaut M."/>
            <person name="Henrissat B."/>
            <person name="Johnson J."/>
            <person name="Kuo A."/>
            <person name="Lim J.H.P."/>
            <person name="Lipzen A."/>
            <person name="Nolan M."/>
            <person name="Ohm R.A."/>
            <person name="Tamas L."/>
            <person name="Grigoriev I.V."/>
            <person name="Spatafora J.W."/>
            <person name="Nagy L.G."/>
            <person name="Kovacs G.M."/>
        </authorList>
    </citation>
    <scope>NUCLEOTIDE SEQUENCE [LARGE SCALE GENOMIC DNA]</scope>
    <source>
        <strain evidence="3 4">DSE2036</strain>
    </source>
</reference>
<dbReference type="GO" id="GO:0005634">
    <property type="term" value="C:nucleus"/>
    <property type="evidence" value="ECO:0007669"/>
    <property type="project" value="TreeGrafter"/>
</dbReference>
<protein>
    <recommendedName>
        <fullName evidence="2">Serine hydrolase domain-containing protein</fullName>
    </recommendedName>
</protein>
<dbReference type="InterPro" id="IPR005645">
    <property type="entry name" value="FSH-like_dom"/>
</dbReference>
<dbReference type="Gene3D" id="3.40.50.1820">
    <property type="entry name" value="alpha/beta hydrolase"/>
    <property type="match status" value="1"/>
</dbReference>
<dbReference type="GO" id="GO:0019748">
    <property type="term" value="P:secondary metabolic process"/>
    <property type="evidence" value="ECO:0007669"/>
    <property type="project" value="TreeGrafter"/>
</dbReference>
<dbReference type="Proteomes" id="UP000244855">
    <property type="component" value="Unassembled WGS sequence"/>
</dbReference>
<evidence type="ECO:0000256" key="1">
    <source>
        <dbReference type="ARBA" id="ARBA00022801"/>
    </source>
</evidence>
<evidence type="ECO:0000313" key="3">
    <source>
        <dbReference type="EMBL" id="PVH95530.1"/>
    </source>
</evidence>
<accession>A0A2V1DBP4</accession>
<dbReference type="Pfam" id="PF03959">
    <property type="entry name" value="FSH1"/>
    <property type="match status" value="1"/>
</dbReference>
<evidence type="ECO:0000313" key="4">
    <source>
        <dbReference type="Proteomes" id="UP000244855"/>
    </source>
</evidence>
<dbReference type="SUPFAM" id="SSF53474">
    <property type="entry name" value="alpha/beta-Hydrolases"/>
    <property type="match status" value="1"/>
</dbReference>
<dbReference type="GO" id="GO:0005737">
    <property type="term" value="C:cytoplasm"/>
    <property type="evidence" value="ECO:0007669"/>
    <property type="project" value="TreeGrafter"/>
</dbReference>
<dbReference type="STRING" id="97972.A0A2V1DBP4"/>
<dbReference type="GO" id="GO:0016787">
    <property type="term" value="F:hydrolase activity"/>
    <property type="evidence" value="ECO:0007669"/>
    <property type="project" value="UniProtKB-KW"/>
</dbReference>
<keyword evidence="1" id="KW-0378">Hydrolase</keyword>
<dbReference type="InterPro" id="IPR029058">
    <property type="entry name" value="AB_hydrolase_fold"/>
</dbReference>
<gene>
    <name evidence="3" type="ORF">DM02DRAFT_690002</name>
</gene>